<dbReference type="RefSeq" id="WP_157343020.1">
    <property type="nucleotide sequence ID" value="NZ_WQNF01000006.1"/>
</dbReference>
<feature type="signal peptide" evidence="1">
    <location>
        <begin position="1"/>
        <end position="29"/>
    </location>
</feature>
<dbReference type="SUPFAM" id="SSF49478">
    <property type="entry name" value="Cna protein B-type domain"/>
    <property type="match status" value="1"/>
</dbReference>
<proteinExistence type="predicted"/>
<name>A0A844SJ31_9BRAD</name>
<evidence type="ECO:0008006" key="4">
    <source>
        <dbReference type="Google" id="ProtNLM"/>
    </source>
</evidence>
<keyword evidence="1" id="KW-0732">Signal</keyword>
<evidence type="ECO:0000313" key="2">
    <source>
        <dbReference type="EMBL" id="MVT65515.1"/>
    </source>
</evidence>
<protein>
    <recommendedName>
        <fullName evidence="4">Carboxypeptidase regulatory-like domain-containing protein</fullName>
    </recommendedName>
</protein>
<sequence>MIKPGAYLIVLRLIVALGCGALGPASAFAADDRKLDTPVRVLPYPFSHIVSFAADTDALRPWHGAAIHRFFNEELGLTISDSLWPQGREEISAFFVGPGQLNRYPSGIGSEPTFALLLREWHRGNIDHFHSWHEDSPLPFRTEIQPPLSLSAARSSLSMSSAGLPPQPSRNVRFYFSAAPPADLSIMLHDSQGRSTIFGPGDVVRGQRIQFEVGSLGWIVEVIVPLQSNSVTRPVDPMAIDRIEFIAPSCATGCAVSLTRVERDHFSRYTVLSEMPWLEAWNVRPAILTSHGGNTLIQDFGVPGQVAKFVAFDNPALVDTHAPLADQKQSHAYHSDLLRKLGVLAVWSYFPADGKDIFALPDGPEVQHGLLPLSSTYEQLYNLPRASPPQLDTSSEDKFDASARVSLSDIPEGERKELYCGPNCNVSQGNALAMLIASHLQSINRGKKVKGLIYTHFGSEDGTAVFRASPEEAVTPAVRKWMRRFANYVYDFDGSIGTGRRVWSPPASTWVRYQVMHSNIVPHLVVDGSTVSITPWTDPVTQTTWPDLRAGTRDLHGLTVYVPDVERASVRIGGKETQSFTRNPPDETGRTSITLVDDQVPTPIIGRVSLKDRARVEAISGQFTDLSEANSHVSLGTDQAGGAGVVIKPWRLDLWNTSHLQLAVRKHCMSKNSAGCLESRFKIELLMQDGGTVSILEGQAPDRRMSSSTWSVPRLKKLDEWVSHTLDVTQLAWSKFIDEGDDWRRPGLPLGRVKEVRVSLTNAPAGTMLDVQNFRALRPSGNGQAPDGTKLIAGRVTLDGWMPAPGVEVRVATESGHTTTTATDQDGYYFFPGQPNGKIVSIRAQLGSRQCFPRQGRRIEIGKDEAELDIELGESQHLSKKSSLSPFNTVTNAEQACETMPELLAQER</sequence>
<evidence type="ECO:0000313" key="3">
    <source>
        <dbReference type="Proteomes" id="UP000436468"/>
    </source>
</evidence>
<organism evidence="2 3">
    <name type="scientific">Bradyrhizobium pachyrhizi</name>
    <dbReference type="NCBI Taxonomy" id="280333"/>
    <lineage>
        <taxon>Bacteria</taxon>
        <taxon>Pseudomonadati</taxon>
        <taxon>Pseudomonadota</taxon>
        <taxon>Alphaproteobacteria</taxon>
        <taxon>Hyphomicrobiales</taxon>
        <taxon>Nitrobacteraceae</taxon>
        <taxon>Bradyrhizobium</taxon>
    </lineage>
</organism>
<dbReference type="EMBL" id="WQNF01000006">
    <property type="protein sequence ID" value="MVT65515.1"/>
    <property type="molecule type" value="Genomic_DNA"/>
</dbReference>
<comment type="caution">
    <text evidence="2">The sequence shown here is derived from an EMBL/GenBank/DDBJ whole genome shotgun (WGS) entry which is preliminary data.</text>
</comment>
<gene>
    <name evidence="2" type="ORF">GPL21_10410</name>
</gene>
<accession>A0A844SJ31</accession>
<feature type="chain" id="PRO_5032947647" description="Carboxypeptidase regulatory-like domain-containing protein" evidence="1">
    <location>
        <begin position="30"/>
        <end position="908"/>
    </location>
</feature>
<evidence type="ECO:0000256" key="1">
    <source>
        <dbReference type="SAM" id="SignalP"/>
    </source>
</evidence>
<dbReference type="AlphaFoldDB" id="A0A844SJ31"/>
<dbReference type="Proteomes" id="UP000436468">
    <property type="component" value="Unassembled WGS sequence"/>
</dbReference>
<reference evidence="2 3" key="1">
    <citation type="submission" date="2019-12" db="EMBL/GenBank/DDBJ databases">
        <title>Draft genome sequences Bradyrhizobium cajani AMBPC1010, Bradyrhizobium pachyrhizi AMBPC1040 and Bradyrhizobium yuanmingense ALSPC3051, three plant growth promoting strains isolated from nodules of Cajanus cajan L. in Dominican Republic.</title>
        <authorList>
            <person name="Flores-Felix J.D."/>
            <person name="Araujo J."/>
            <person name="Diaz-Alcantara C."/>
            <person name="Gonzalez-Andres F."/>
            <person name="Velazquez E."/>
        </authorList>
    </citation>
    <scope>NUCLEOTIDE SEQUENCE [LARGE SCALE GENOMIC DNA]</scope>
    <source>
        <strain evidence="2 3">1040</strain>
    </source>
</reference>
<keyword evidence="3" id="KW-1185">Reference proteome</keyword>